<dbReference type="InterPro" id="IPR018511">
    <property type="entry name" value="Hemolysin-typ_Ca-bd_CS"/>
</dbReference>
<proteinExistence type="predicted"/>
<keyword evidence="4" id="KW-1185">Reference proteome</keyword>
<dbReference type="Gene3D" id="2.160.20.160">
    <property type="match status" value="2"/>
</dbReference>
<dbReference type="PROSITE" id="PS00330">
    <property type="entry name" value="HEMOLYSIN_CALCIUM"/>
    <property type="match status" value="2"/>
</dbReference>
<dbReference type="PANTHER" id="PTHR38340:SF1">
    <property type="entry name" value="S-LAYER PROTEIN"/>
    <property type="match status" value="1"/>
</dbReference>
<organism evidence="3 4">
    <name type="scientific">Methylorubrum podarium</name>
    <dbReference type="NCBI Taxonomy" id="200476"/>
    <lineage>
        <taxon>Bacteria</taxon>
        <taxon>Pseudomonadati</taxon>
        <taxon>Pseudomonadota</taxon>
        <taxon>Alphaproteobacteria</taxon>
        <taxon>Hyphomicrobiales</taxon>
        <taxon>Methylobacteriaceae</taxon>
        <taxon>Methylorubrum</taxon>
    </lineage>
</organism>
<dbReference type="EMBL" id="JBELQE010000103">
    <property type="protein sequence ID" value="MER2252304.1"/>
    <property type="molecule type" value="Genomic_DNA"/>
</dbReference>
<dbReference type="Gene3D" id="2.150.10.10">
    <property type="entry name" value="Serralysin-like metalloprotease, C-terminal"/>
    <property type="match status" value="2"/>
</dbReference>
<dbReference type="Proteomes" id="UP001480955">
    <property type="component" value="Unassembled WGS sequence"/>
</dbReference>
<accession>A0ABV1QSB6</accession>
<evidence type="ECO:0000256" key="1">
    <source>
        <dbReference type="ARBA" id="ARBA00004613"/>
    </source>
</evidence>
<evidence type="ECO:0000313" key="4">
    <source>
        <dbReference type="Proteomes" id="UP001480955"/>
    </source>
</evidence>
<dbReference type="PRINTS" id="PR00313">
    <property type="entry name" value="CABNDNGRPT"/>
</dbReference>
<dbReference type="SUPFAM" id="SSF51120">
    <property type="entry name" value="beta-Roll"/>
    <property type="match status" value="15"/>
</dbReference>
<dbReference type="RefSeq" id="WP_350396588.1">
    <property type="nucleotide sequence ID" value="NZ_JBELQE010000103.1"/>
</dbReference>
<feature type="non-terminal residue" evidence="3">
    <location>
        <position position="1"/>
    </location>
</feature>
<keyword evidence="2" id="KW-0964">Secreted</keyword>
<evidence type="ECO:0000256" key="2">
    <source>
        <dbReference type="ARBA" id="ARBA00022525"/>
    </source>
</evidence>
<dbReference type="InterPro" id="IPR001343">
    <property type="entry name" value="Hemolysn_Ca-bd"/>
</dbReference>
<feature type="non-terminal residue" evidence="3">
    <location>
        <position position="5409"/>
    </location>
</feature>
<dbReference type="PANTHER" id="PTHR38340">
    <property type="entry name" value="S-LAYER PROTEIN"/>
    <property type="match status" value="1"/>
</dbReference>
<comment type="subcellular location">
    <subcellularLocation>
        <location evidence="1">Secreted</location>
    </subcellularLocation>
</comment>
<sequence length="5409" mass="538507">YDTAYARYEVLKASRVNGAMTLTTAERDALRTQFGNDATGSTLAGSAKDAYIDGRIKAVQEARADEFAKLSAIFSGVAKGDQNGFATQYNLYWTLRNALFNGSPTLTTAEIDDLTSLFSTDATGTALSGAAKDDYVADKLKATIDARKAEYTKLSALYSGFGDRYLPKLVTAYQLYSEYKANADAGGTVRITGAERTALAVQFADQAKFQSLGEIFLQAETAKKVVAAETALKAAYAQLHADFGSLGDAYDASLVDGRSDQDKARYETYWSYRNQQIDPGVYNASFAPRLAGQALLDAVSAARTAAAVETATASSPAITAARQAAQAARGAALTAQYRALHSFLNSLPASYGENALTAQKQDAPAFFVDKATADDINAGIKRWTQDELLSAVGQGLLKEVPSTVIDIQSPIIKGRSVTLVTANNVGSTSGTTLIAVGPGAPRMTTDQQIDLAAAERSDLVFLTKAPITASVIFANNGTTGTVTRADGGLWDLTAFTKDGKLIDATLFIGGLTQNATAETRAYFKIVSVTDTVITVAFTGGKSFQEGIARNVTFGASVAVSSEAPRASATMSVDRLKAAPTSVDVSFSNDDATNQGVLTLASGTWDASLYKVGDILFIAGDTTNTTAIATNVFKIAAIAGGVIRLEAGQLFDTTGGLNGRLAATVEVGVRATAATGGVFVINRVLSDRDASFLADGFKQGLRIGLAGAFGVKTANATGAETYYEIAKATRATLVLDTSNLTASKLAPTAEVGRNLVVFQSVKDAGNPFNLVTQLLIQKRKAVVLETAGSLDVSAGGQIFITTPSAVTVGLVTSTAGKEIRLKGDNGLANGGGAADTNVRGGDTILEGGRGAVGSAQKALGVELTGTLAVRGAENIYVTAREGDLKLESAFSSKDIVFTADKGSILDGVRTDTTKISARNLTLKAAGSIGQVGTDANNPDVGADAIEVKLTGTVRASATGAIVLTETATDLRVVAITTTGDVVLSAQASILDGGDLTNPRDIDSAPVTGGSGGANVSARSIVLNARDGIGVSGDEFEFDSNVGGTTTGRVTLTAGRRDINAIETTGDVYLARIGAADDRVAFLTAAAGSIFNGSTDYNESNGGSSNLISGQARLIASGSIGTAAKRIIAKLRTAAGDTYGGFEATAGDDVWMWNVGGLRVGGVTEQAKAGIQAGGAINVRTSSPVTITTDLISKKSINVFSGEDTNRSDDLLLVKSGVTIFSTEGSVTLAAGDNLTVEAGAVVKAKGDIVLKADTKVVKDANGNDTVVASNEAAAVLDLQGTFVGRTITVEGSSLGGTYRLGGTFLTGERTITVSGSNPSDPDEVIRLDQISEGALTRGGSIKLVAGNGDNTITLANADPAGAVFSTGAMSITGGAGRDSVTLGGRYTLDSLTIDLAGGDNSLTTAGLYTMGGALAIRTGTGRDVIDLQGSYTAGSMEIDAGDGQNDITLTGTYRITDAFTIRGGSGGDTLLDVRTSGGAVSRADVRAGSLSIDLGDGNNTLRLSGDYATPAGAITIRTGSGDDSIDLQGNYTAKSMSVDAGAGTNALTLTGTYRVSDSLTITAAGGNDTLTDLRAVSGTVAKADIEAASLAISLGDGDNTTTLAGKYTIGNAFSLTGGAGIDRLTDHRLAGAVVTDAIELSAASITITLGGGANRVALAGSHEARTGAFTLTAGTGNDTVIDAALVGGDAVKTATIKGASVAIDLGAGDNALTLLGTTIATSTLALTSLGGRDQFALRGRVRAAAATIKLGAGDDTLDLAVSEIAGQTRVLGEDGADRINVDRLPSLTSKTGTGTDTLDIDGGQDTDTIRIQVNGASSYRINVTDSGNPDRGVDTLTILGTEAADQFLLRRNFVALLHPNADGTYPADAVVERINYDMSVNGRVVVEGGKGDDRFALDDTAALMTIDGGEGNDFFQVGQVFASLRDTANGLLGEDVFETTPLSFGGHLSRGISIPAVIYGGTGDDTFQVYSNKADLRLEGEDGDDTFIVRAFALSGSNPQDNKIKLNAGAGNDRIEYNINAPLDIDGGTGFNKIVALGTEFADTFVVTKDGIFGAGLSIRFTNIQAVEVDGLEGDDTFYVLSTPPGVVTTLIGGTGSDTFNVAGDVSGEVVARDAKGNSAVINHTAASTDPRYDGLFVPGITASVATADRGSVSDGGGLTLREDSAITTPNAEGSSTGSYKVAPPAPTRTPLGQNDWAVLTVSAAQSSAQMRALAGNAGTVEVSIDGITWSDALTLRFTTILRNGVYVWTPEQTVLVRAKSDTAAEGEQSVAIGHSVVSSNDEVNTTYVRTTLVKVIDNDKPGLIIVESGGSTSVIEMTRGRAAQAQNRDGYTVVLNNPPLANETVTVTLSVPRDRLSQLVFTDASGNVLPTDGDGFAYLTFNAGNWNQPQTVRVSSPADDTPENRYIAEITHIVKSEIAGAGGEGFFKAALVGAPVVRVQVTDGNTAGVVVTPAEGGVVVTPGQPSFYDVVLTTAPRGSVTITLAGDGQTLTDSDDPRFTRATATTPATITFDASNFDRAVRVKVLSNPDATKVTSDLKTFSRQTHELSRIEGPLVLLGGVGPDSRSLTPAIVLPGESNRPVTRDIATDPIKKDFDKVSLFNDSTTAGVDGVVSADHISGFGMSQNDINTSASGSATNVTFKGGVTYRDMSSVELLLGSGADKVTVKGTALDTLTAIHGGGGADRITVEASAGTLALFGDTSADRSRYSATDSVRTGGAIAFRDEGTVDADASIVSLDDVIDASGATGLVIIDGGAGNDTIKGGSGRNLIAGGTGNDSIAGGAGADVILGDSSFNLDDVKRIVTIADPFVDQPRAAGTDTIDAKGGDNVIVGDHGQIYQDGSATAGIALTGTHAITRVVSTHPGVGGGDTITANDGNTVIIGGFGADAITAGAGNHVILGDNGEAVFAGGVLASLRSTTGATGGDDTIKASDGDTTIIGGAGKDGITVGAGTHVILGDTGEARFVPGTRTVGGVTVPVPVLVSIKTADDEAAIGDDDRIVTGDGNVTVIGGAGADTITLGKGRQVVLGDSGSATFADGKIAAITSVATGVGGNDTITASDGDTTIIGGAGDDTIEVGAGNHVILGDSGKAAFDAGTLVTIESLDAGIGGDDVITARDGNITAIGGAGADRITLGKGSQVVLGDSGSATFADGKIATITAVATDIGGTDTIKASEGDTTIVGGAGGDTIEVGAGNHVILGDSGKAVFAAGKLASVESIDPGIGGGDVIEAKDGNATVIGGAGADRITLGRGTQVVLGDSGSALFADGAIASITATATDVGGDDTITATGGDTTIIGGAGADTIKVGAGNHVILGDSGKAVFLNGRAQRIESITPEIGGADTITAEDGESRIIGGAGGDAITTGAGNHVILGDSGEADFTVTVTGAVTTSVLARIATTATAIGGADTITFGAGSNVVLGGAGGDTIKGADRGAVVLGDNGIVTFDADGRIRRALSIDTEIGGDDTITIGDGDNVVLGGTGRDAITIGNGNNVVLGDSGQADFEAGIIVEITSNSPEVGDRDTIAVGSGRNTAIGGAGADTISAGIKDGVKVGTATNVIIGDAGHARFTAAGLPILVETTDDKVGGDDTITVGDGVAVILGGSGGDTITAGNGRGTVLGDNGQATFDAQGRVLRVATTAATAGARDEITLGDGGSVVIGGVGADAIRTGSGADVILGDNGGAVFADGVLVSVETMESTFGGGDTIAAGEGDNVVFGGVGADDITTGAGLDIILGDDGTATFAQGKLVRVSTKNESVAGDDTIRAGDGDNVVLGGSGSDAITTGIGADLVFGDNGAVDFVDGVRREALSERVGGGGRDTIGTGAGADLILGGLGGDTIDAGKLDADDDIVFGDNGHITFDAQGSVTLAETVDPTLGGDDEIQAGAGANLILGGAGSDTITTGTGADIVLGDNGFVTFTGGIRLAAMSDLSGGARDIIVTGDGADLVIGGLGGDTIDAGKDDSDDDIVFGDNGHVTFDEQGRVTLAQSTDPTSGGDDSIEVGGGDNLVIGGAGSDTVTTGAGADIVLGDNGFVTFAGGIRREAKSDPSGGARDTIRTGAGADLIIGGLGGDVIDAGKNDSDDDVVFGDGGHVTFDGLGRVTLAETTDPTSGGDDRIEAGDGANLVLGGAGSDTVTTGAGADIVLGDSGAVTFAGGIRLSVTSSRDGGAADTLATGAGADVVLGGLGGDTIDAGKTDGDADIVFGDNGTVLFDARGRVKRAESLDLGSGDDDTIEVGGGDNVVLGGTGADRIIALGGNDVVLGDEGRATFEADGHVKRAESFDLGFGGNDTIEVGAGDNVVIAGAGSDVVTALGGNDIVVGDGGYAEFEAGVRVLVVSADAVGAGNDRIDTGDGDNVVLAGSGGDTVTTGAGADIVLGDNGRIAFAGGIRLEITSDRTGGAADTLATGAGADLVLGGLGGDTIDAGQADTDADIVFGDNGHVTFDATGGVIRAESFDAGFGGNDDITVGGGDNLVIGGTGADTVTALSGGDVVIGDNGYAVFEAGVRIEFASTDSGDGGNDRIDAGGGDNLVIGGSGSDTVTTGAGGDIVLGDNGLVAYELGIRARVVSDRNGGARDVIATGAGADVVLGGLGDDTIDAGRLDADADVVLGDDGRVTFDAQGRVKRAESLDPGFGGDDVIEVGGGDNLVIGGTGTDVITALGGSDIVLGDQGYALFDAGIRVEVASTDTGDGGNDRIEAGDGDNVVLGGSGSDTVTTGAGADIVLGDNGSVAFALGIRARVVSDRNGGARDTLSTGAGADVVLGGLGADTIDAGQADADADVVFGDGGQITFDAQGRVKRAETLDVGFGDDDEIKVGGGDNLVLGGAGSDVVTALGGSDVVIGDHGYAVFEGGVRVEFASTDTLDAGNDRIEAGDGENIVLGGSGSDTVVTGKGGDIVLGDNGLVRFELGLRALVQSSRDGGTRDVLTSGAGADVVLGGLGADTIDAGRDDADADIVLGDDGRLSFDAQGRLKRAESLDPTFGGDDTIEAGGGDNVVIGGTGTDAITTLGGNDVILGDNGTALFDQGVRVEFASTVPDDGARDVIKGGDGDNIVLGAGGSDDITTGSGADILLGDMGVVAFENGLVRDVYTTDERRGAGDVIRGGDGDNIVLGGAGRDEITTGKGADLILGDFGEASFTGGHLVRVATLNPNRGDDDTIDAGDGDNVVLGGFGSDTITAGTGADIVLGDNGLATFRTDGKRILVRTTDVEIGAADTITAGDGDNLVLGGIEADTITTGKGADVILGDLGSVSYDAAGLLAQILSTDTGLGGGDTITAGDGSDTILGGFGSDAITAGDGAKTVLGDSGQLDYAAGVPTLIQTLTPAIGAADTIRLGNGRKLVIGGAGNDLIDGQSGDAVVLGDAGLVRLAGGLPVRVESTDVEVAGDDAVTLGAGNGVVLGGSGADRLTLGAGRSA</sequence>
<name>A0ABV1QSB6_9HYPH</name>
<gene>
    <name evidence="3" type="ORF">ABS772_20490</name>
</gene>
<comment type="caution">
    <text evidence="3">The sequence shown here is derived from an EMBL/GenBank/DDBJ whole genome shotgun (WGS) entry which is preliminary data.</text>
</comment>
<dbReference type="InterPro" id="IPR011049">
    <property type="entry name" value="Serralysin-like_metalloprot_C"/>
</dbReference>
<reference evidence="3 4" key="1">
    <citation type="submission" date="2024-06" db="EMBL/GenBank/DDBJ databases">
        <authorList>
            <person name="Campbell A.G."/>
        </authorList>
    </citation>
    <scope>NUCLEOTIDE SEQUENCE [LARGE SCALE GENOMIC DNA]</scope>
    <source>
        <strain evidence="3 4">EM12</strain>
    </source>
</reference>
<dbReference type="InterPro" id="IPR050557">
    <property type="entry name" value="RTX_toxin/Mannuronan_C5-epim"/>
</dbReference>
<dbReference type="Pfam" id="PF00353">
    <property type="entry name" value="HemolysinCabind"/>
    <property type="match status" value="39"/>
</dbReference>
<protein>
    <submittedName>
        <fullName evidence="3">Calcium-binding protein</fullName>
    </submittedName>
</protein>
<evidence type="ECO:0000313" key="3">
    <source>
        <dbReference type="EMBL" id="MER2252304.1"/>
    </source>
</evidence>